<organism evidence="1 2">
    <name type="scientific">Rhizobium lusitanum</name>
    <dbReference type="NCBI Taxonomy" id="293958"/>
    <lineage>
        <taxon>Bacteria</taxon>
        <taxon>Pseudomonadati</taxon>
        <taxon>Pseudomonadota</taxon>
        <taxon>Alphaproteobacteria</taxon>
        <taxon>Hyphomicrobiales</taxon>
        <taxon>Rhizobiaceae</taxon>
        <taxon>Rhizobium/Agrobacterium group</taxon>
        <taxon>Rhizobium</taxon>
    </lineage>
</organism>
<evidence type="ECO:0000313" key="1">
    <source>
        <dbReference type="EMBL" id="MBB6489236.1"/>
    </source>
</evidence>
<name>A0A7X0IXY2_9HYPH</name>
<comment type="caution">
    <text evidence="1">The sequence shown here is derived from an EMBL/GenBank/DDBJ whole genome shotgun (WGS) entry which is preliminary data.</text>
</comment>
<dbReference type="Proteomes" id="UP000565576">
    <property type="component" value="Unassembled WGS sequence"/>
</dbReference>
<gene>
    <name evidence="1" type="ORF">GGD46_006563</name>
</gene>
<sequence>MKQIVVEVAELRPQHQGEDPGLACALAETFDAVPAGRVGIGCDVEATAAKRKSGPAR</sequence>
<dbReference type="EMBL" id="JACHBG010000034">
    <property type="protein sequence ID" value="MBB6489236.1"/>
    <property type="molecule type" value="Genomic_DNA"/>
</dbReference>
<reference evidence="1 2" key="1">
    <citation type="submission" date="2020-08" db="EMBL/GenBank/DDBJ databases">
        <title>Genomic Encyclopedia of Type Strains, Phase IV (KMG-V): Genome sequencing to study the core and pangenomes of soil and plant-associated prokaryotes.</title>
        <authorList>
            <person name="Whitman W."/>
        </authorList>
    </citation>
    <scope>NUCLEOTIDE SEQUENCE [LARGE SCALE GENOMIC DNA]</scope>
    <source>
        <strain evidence="1 2">SEMIA 4060</strain>
    </source>
</reference>
<dbReference type="AlphaFoldDB" id="A0A7X0IXY2"/>
<evidence type="ECO:0000313" key="2">
    <source>
        <dbReference type="Proteomes" id="UP000565576"/>
    </source>
</evidence>
<proteinExistence type="predicted"/>
<accession>A0A7X0IXY2</accession>
<protein>
    <submittedName>
        <fullName evidence="1">Uncharacterized protein</fullName>
    </submittedName>
</protein>